<dbReference type="OrthoDB" id="8451629at2"/>
<dbReference type="Proteomes" id="UP000320239">
    <property type="component" value="Unassembled WGS sequence"/>
</dbReference>
<dbReference type="RefSeq" id="WP_122978562.1">
    <property type="nucleotide sequence ID" value="NZ_BOMX01000090.1"/>
</dbReference>
<proteinExistence type="predicted"/>
<evidence type="ECO:0000313" key="4">
    <source>
        <dbReference type="Proteomes" id="UP000320239"/>
    </source>
</evidence>
<name>A0A561VMT8_ACTTI</name>
<reference evidence="3 4" key="1">
    <citation type="submission" date="2019-06" db="EMBL/GenBank/DDBJ databases">
        <title>Sequencing the genomes of 1000 actinobacteria strains.</title>
        <authorList>
            <person name="Klenk H.-P."/>
        </authorList>
    </citation>
    <scope>NUCLEOTIDE SEQUENCE [LARGE SCALE GENOMIC DNA]</scope>
    <source>
        <strain evidence="3 4">DSM 43866</strain>
    </source>
</reference>
<dbReference type="InterPro" id="IPR018720">
    <property type="entry name" value="DUF2249"/>
</dbReference>
<dbReference type="InterPro" id="IPR012312">
    <property type="entry name" value="Hemerythrin-like"/>
</dbReference>
<comment type="caution">
    <text evidence="3">The sequence shown here is derived from an EMBL/GenBank/DDBJ whole genome shotgun (WGS) entry which is preliminary data.</text>
</comment>
<feature type="domain" description="DUF2249" evidence="2">
    <location>
        <begin position="188"/>
        <end position="256"/>
    </location>
</feature>
<organism evidence="3 4">
    <name type="scientific">Actinoplanes teichomyceticus</name>
    <dbReference type="NCBI Taxonomy" id="1867"/>
    <lineage>
        <taxon>Bacteria</taxon>
        <taxon>Bacillati</taxon>
        <taxon>Actinomycetota</taxon>
        <taxon>Actinomycetes</taxon>
        <taxon>Micromonosporales</taxon>
        <taxon>Micromonosporaceae</taxon>
        <taxon>Actinoplanes</taxon>
    </lineage>
</organism>
<dbReference type="Gene3D" id="1.20.120.520">
    <property type="entry name" value="nmb1532 protein domain like"/>
    <property type="match status" value="1"/>
</dbReference>
<feature type="domain" description="Hemerythrin-like" evidence="1">
    <location>
        <begin position="10"/>
        <end position="134"/>
    </location>
</feature>
<dbReference type="Pfam" id="PF10006">
    <property type="entry name" value="DUF2249"/>
    <property type="match status" value="1"/>
</dbReference>
<gene>
    <name evidence="3" type="ORF">FHX34_105802</name>
</gene>
<keyword evidence="4" id="KW-1185">Reference proteome</keyword>
<dbReference type="AlphaFoldDB" id="A0A561VMT8"/>
<dbReference type="Pfam" id="PF01814">
    <property type="entry name" value="Hemerythrin"/>
    <property type="match status" value="1"/>
</dbReference>
<evidence type="ECO:0000313" key="3">
    <source>
        <dbReference type="EMBL" id="TWG12934.1"/>
    </source>
</evidence>
<protein>
    <submittedName>
        <fullName evidence="3">Uncharacterized protein (DUF2249 family)</fullName>
    </submittedName>
</protein>
<sequence length="261" mass="27239">MSPSDEVAAAAVVRHHAQMATELDRLVRDLIRTAEIGGLRQIWQAREALVGWLTGELLPHANAEEAALYPAASGQPGAGLLITGMLAEHRAIGTLVTELTETASPVQAAAAARALQALFEVHLAKENDLVVPVLVGAPDVDLAALLDGMHDLLGVEPADGCGCGGCGCGGDAPQAAAPAATLSIDPRIDVRDLPHAERHARVMAALGDLAPDSALVLVAPHAPLPLLSQIDERYAGQFTTEWLQSGPDVWQLRLHRVAVPA</sequence>
<evidence type="ECO:0000259" key="2">
    <source>
        <dbReference type="Pfam" id="PF10006"/>
    </source>
</evidence>
<accession>A0A561VMT8</accession>
<evidence type="ECO:0000259" key="1">
    <source>
        <dbReference type="Pfam" id="PF01814"/>
    </source>
</evidence>
<dbReference type="EMBL" id="VIWY01000005">
    <property type="protein sequence ID" value="TWG12934.1"/>
    <property type="molecule type" value="Genomic_DNA"/>
</dbReference>